<name>A0A8B9ICK2_9AVES</name>
<reference evidence="1" key="2">
    <citation type="submission" date="2025-09" db="UniProtKB">
        <authorList>
            <consortium name="Ensembl"/>
        </authorList>
    </citation>
    <scope>IDENTIFICATION</scope>
</reference>
<proteinExistence type="predicted"/>
<evidence type="ECO:0000313" key="2">
    <source>
        <dbReference type="Proteomes" id="UP000694426"/>
    </source>
</evidence>
<accession>A0A8B9ICK2</accession>
<dbReference type="Ensembl" id="ENSABRT00000035844.1">
    <property type="protein sequence ID" value="ENSABRP00000025615.1"/>
    <property type="gene ID" value="ENSABRG00000021449.1"/>
</dbReference>
<dbReference type="Proteomes" id="UP000694426">
    <property type="component" value="Unplaced"/>
</dbReference>
<keyword evidence="2" id="KW-1185">Reference proteome</keyword>
<sequence length="62" mass="6319">PAVVSQPRCSAALSSTARHGTACCLAKAPRPQPAQGLSHPISVAGAGAWVLIKHNPKATSHR</sequence>
<protein>
    <submittedName>
        <fullName evidence="1">Uncharacterized protein</fullName>
    </submittedName>
</protein>
<reference evidence="1" key="1">
    <citation type="submission" date="2025-08" db="UniProtKB">
        <authorList>
            <consortium name="Ensembl"/>
        </authorList>
    </citation>
    <scope>IDENTIFICATION</scope>
</reference>
<organism evidence="1 2">
    <name type="scientific">Anser brachyrhynchus</name>
    <name type="common">Pink-footed goose</name>
    <dbReference type="NCBI Taxonomy" id="132585"/>
    <lineage>
        <taxon>Eukaryota</taxon>
        <taxon>Metazoa</taxon>
        <taxon>Chordata</taxon>
        <taxon>Craniata</taxon>
        <taxon>Vertebrata</taxon>
        <taxon>Euteleostomi</taxon>
        <taxon>Archelosauria</taxon>
        <taxon>Archosauria</taxon>
        <taxon>Dinosauria</taxon>
        <taxon>Saurischia</taxon>
        <taxon>Theropoda</taxon>
        <taxon>Coelurosauria</taxon>
        <taxon>Aves</taxon>
        <taxon>Neognathae</taxon>
        <taxon>Galloanserae</taxon>
        <taxon>Anseriformes</taxon>
        <taxon>Anatidae</taxon>
        <taxon>Anserinae</taxon>
        <taxon>Anser</taxon>
    </lineage>
</organism>
<evidence type="ECO:0000313" key="1">
    <source>
        <dbReference type="Ensembl" id="ENSABRP00000025615.1"/>
    </source>
</evidence>
<dbReference type="AlphaFoldDB" id="A0A8B9ICK2"/>